<evidence type="ECO:0000313" key="1">
    <source>
        <dbReference type="EMBL" id="SUM33453.1"/>
    </source>
</evidence>
<gene>
    <name evidence="1" type="ORF">NCTC12195_02914</name>
</gene>
<proteinExistence type="predicted"/>
<protein>
    <submittedName>
        <fullName evidence="1">Uncharacterized protein</fullName>
    </submittedName>
</protein>
<dbReference type="Proteomes" id="UP000255277">
    <property type="component" value="Unassembled WGS sequence"/>
</dbReference>
<accession>A0A380FIZ5</accession>
<name>A0A380FIZ5_STAGA</name>
<reference evidence="1 2" key="1">
    <citation type="submission" date="2018-06" db="EMBL/GenBank/DDBJ databases">
        <authorList>
            <consortium name="Pathogen Informatics"/>
            <person name="Doyle S."/>
        </authorList>
    </citation>
    <scope>NUCLEOTIDE SEQUENCE [LARGE SCALE GENOMIC DNA]</scope>
    <source>
        <strain evidence="1 2">NCTC12195</strain>
    </source>
</reference>
<evidence type="ECO:0000313" key="2">
    <source>
        <dbReference type="Proteomes" id="UP000255277"/>
    </source>
</evidence>
<dbReference type="EMBL" id="UHDK01000001">
    <property type="protein sequence ID" value="SUM33453.1"/>
    <property type="molecule type" value="Genomic_DNA"/>
</dbReference>
<dbReference type="AlphaFoldDB" id="A0A380FIZ5"/>
<organism evidence="1 2">
    <name type="scientific">Staphylococcus gallinarum</name>
    <dbReference type="NCBI Taxonomy" id="1293"/>
    <lineage>
        <taxon>Bacteria</taxon>
        <taxon>Bacillati</taxon>
        <taxon>Bacillota</taxon>
        <taxon>Bacilli</taxon>
        <taxon>Bacillales</taxon>
        <taxon>Staphylococcaceae</taxon>
        <taxon>Staphylococcus</taxon>
    </lineage>
</organism>
<sequence>MILLLLVGFGGGLSYASTLIKMDTLTNNKFS</sequence>